<dbReference type="OrthoDB" id="7555403at2759"/>
<protein>
    <submittedName>
        <fullName evidence="4">Melanoma-associated antigen e1</fullName>
    </submittedName>
</protein>
<feature type="region of interest" description="Disordered" evidence="2">
    <location>
        <begin position="2811"/>
        <end position="2831"/>
    </location>
</feature>
<organism evidence="4 5">
    <name type="scientific">Lasius niger</name>
    <name type="common">Black garden ant</name>
    <dbReference type="NCBI Taxonomy" id="67767"/>
    <lineage>
        <taxon>Eukaryota</taxon>
        <taxon>Metazoa</taxon>
        <taxon>Ecdysozoa</taxon>
        <taxon>Arthropoda</taxon>
        <taxon>Hexapoda</taxon>
        <taxon>Insecta</taxon>
        <taxon>Pterygota</taxon>
        <taxon>Neoptera</taxon>
        <taxon>Endopterygota</taxon>
        <taxon>Hymenoptera</taxon>
        <taxon>Apocrita</taxon>
        <taxon>Aculeata</taxon>
        <taxon>Formicoidea</taxon>
        <taxon>Formicidae</taxon>
        <taxon>Formicinae</taxon>
        <taxon>Lasius</taxon>
        <taxon>Lasius</taxon>
    </lineage>
</organism>
<feature type="region of interest" description="Disordered" evidence="2">
    <location>
        <begin position="2908"/>
        <end position="2958"/>
    </location>
</feature>
<feature type="non-terminal residue" evidence="4">
    <location>
        <position position="2958"/>
    </location>
</feature>
<evidence type="ECO:0000313" key="4">
    <source>
        <dbReference type="EMBL" id="KMQ90560.1"/>
    </source>
</evidence>
<feature type="compositionally biased region" description="Acidic residues" evidence="2">
    <location>
        <begin position="2940"/>
        <end position="2958"/>
    </location>
</feature>
<feature type="signal peptide" evidence="3">
    <location>
        <begin position="1"/>
        <end position="21"/>
    </location>
</feature>
<keyword evidence="1" id="KW-0175">Coiled coil</keyword>
<dbReference type="EMBL" id="LBMM01006502">
    <property type="protein sequence ID" value="KMQ90560.1"/>
    <property type="molecule type" value="Genomic_DNA"/>
</dbReference>
<keyword evidence="5" id="KW-1185">Reference proteome</keyword>
<feature type="region of interest" description="Disordered" evidence="2">
    <location>
        <begin position="96"/>
        <end position="128"/>
    </location>
</feature>
<sequence length="2958" mass="333029">MRIVPLIVFYIATYVARIADGGETTRTMPGNGVKHILRQKSGAIRDEITEILIDDEVTTRETNKRRGQSFSINRFDGISQNRKILNGKLARVKRNLRKRKKRAKDSDIARHRNAFKNNDADDDIDEEEDTLSAKTRGLPIWQVSEPTVAAIDLNSTTNSMIVKTERINRTSFTFKRPPSRSGSLNSYRSSNEATSLIATDQQSNPHELLFDTNVPDKNLVFSKLQNSKSDVRSPVFKKLIDKIPLSAYSPKIPVDIDSPNSRPSRGFEWRRDGHRKDLLDSRNIKQDLPDDHLRDSNERFLLVPVSKDLYVLKNIQDSSETGTDGMIIPKRYKLLGRNKNEKNATSAIVSFKAHMHHDVKDVGRAYLHHRDSNNNHHLSDQDTNYLYTDLDSRILEENTENFTPFSYPNFLYPGIAFQTRPDLMDAVPKMLDQQITLRVPNKYISSVNIDSDTEVIPYDSSTFPSTSPFLDILRQNQNYDISSYPKQNNHQSNILPAIKLDKLNPRPESGNYKNSLEYSELNIESTTMDFQNIFGTLNDNTDASVTLKNAEMNDDKEQFDVSKNIEDDFKFSAFDASRINQDNSSFPNTGHFFHNNIKNISNNQDSNEDNVGSGISISSECSDKKSIYSNDFNYNNKFIYETLFNNYTTIKLDSFLNVEDYTTSASLLSDTDEWSSKKKQSNVGNPRALLKAIEPLSSELKKLLTAVKLVNQSISNVQNRLCDKKNVGRSERIERESEERSKDDFDLFRESFDNQSLDKKQIKIKGKNIADRTSNNVEFKRKLNDYFLNKLTTPLHKRESTVSSDREMRHNHRNFEKKKLNEREFPKSNNVERRRLSHLRFNRNLKSLTKNYEMQAKPIRQFVKSGLKRAIRTTTPVIISSHRLIENNVSSKNNFINGHRQDSREHKSISLSRRNTLSKFSDMSADKDNRVNFLSNNKRDLTTRYNATSKSSSEKENEYSSIDPQSYREATAYLDVLRLLNMTKKPYVERPTDILANVTESLISTTEFFVTTVTILPYPIERPMTTASGTTIAWRKEPPEVTESVLHEYLTSTDYEYYKYDEQNYTRIYEDQGDVASWYDYIKEITTEKKEISATTIKDLIPKFVETMRGVEITTPTKKKIEYEVVETISLARLSVTLSAFTITMPTTLPQIYTTELPILPINEITTEKTALTAAMLTEGIEPNITETSIVIPTTVKLTTESVMLLTPFLEGMTDITLRITVPAATSRTLIEETSMTEQEIVESTSTTEVTQSFPAETSISLYIISTVPSFTTAETAELTIQITTPAIPVLTSLIVAKKPRVTTPIEETISVTERMITVISPTIITTKSTAILGENTTLRRATTSKITYVTKIETEIEDVIPFATQALTFETHMPTSTAKITEETSLVAEKIKTTSIESTTTTEYTPITTLSTTRFAPTAQVTEGITETPITSVTSEITVVRYTITAITSSPTISERTETILSTSTKIVITTLTPEEESPVTQIEKTITTEEITTIETPTIIETSTTTKISIISETLTFNKTSTSSTTPTTIEVSSTTSTETLLTTIKTAITKILTPFEISTITDTLPIETRTITEPSTTTKIQTTIKTSIITETIESTSISSVMSVTVTAVKTIPTTLVTLITTKRPAITSVKTTVPTTPLKLTTTTPLSLVTNTTLRETPCTISTTFLTGEIETTTSSLTSITISTIKTLPTTLSTLITTTFLDTSVAINKTLFTTIFTTFKIATIKATTLPMTPITTTSPFKATACTTLTPSIVDTNTTLSEITFNTSSTEMAEETTSTTVSEIVSTTSLIELTTEERIATWITTEEITITEATTLITYVPLSTTMFSIETTAETTLFVIETVTAISSEEISTIEEVTAVSFTTITEESSLIKEITNVTSTTVGISMPTKITLTFTEKSTIPAIETSIANTSLASTIATTTVSLLREAATEITRTSVITTSATLLPITEEPEQIAILKTEMTFTPLPEFTLSILITSETSATTPEVISTLSKTISEEREFTTILTSPSITYTLESSILSIERTVQSTVSTLAATTTEMLEAETEYYIAKEPFYEEEYEEYEEYDTEIPTDKWYYYEESETTVKSRTTLASSTAKYTKLSKETATSPPFEGTSSYERKILEFTMYSTTSTSTYTDVILTATTTRIPYTYIEKEFTLTSALETSAMTIIENITTIEVGTVFITSVTSKEEESTTMALTFGSTEEYTLLPSTVFEIITKPLEYLTIPAKYTEPTSKFFTQRWYDVTAPKFITKPEEISEIELEKTSTSEEILTETEFTVEKLTSFFVSSTLTTLSEREAIGVHVTTASTAFSEMETAIEIAYETTTLATMLITKEEIAPYTTIVPELETEFITTRQTTIGREEQRKQLLQLCDDLEQREREVAEREERLKEKELQWEEKKLKEMMQHEKEKNITIVSGTTASYVTTTIIDTVTTPVVSTQNLTVAPTEEIKITSLVLDTSSLAEIITTSTETTPLYITEESIFATYATEKTEETTKESTFPTYIVEVTEETAILYTTEESTSVTYITKEAEEIYITNYTTLTSYVATSIVDLYNISLVSIETTASYTTEEMYTTSYGTAYLSEPLLTSPTMVFTSPITLAIDEFTTLPTATFNISSYEIGATSIAIPTRITKERYTTSYVTLCSVFPLTSSTMTLTNRITSAIDITASPISVTIPILYATEKTIDIYSESSFTSPALAFIKTTTALAISTIKEMEYDEEIESLKEELREKERELEKREKMLLEREESLEKNITEFELYMKQLEEEEMRALSEKPIVPTSLSTPVPPTENTAINAQITTQIKKVTEKKEDQTTTKMVTSQRKTTKVKDVEEKERTRHVPEKITTHVEEEIVTRRICLNVLENTTIPFATKKVCLPYFPEKNREQNYNKDRETHEVISAKPNEDELTVIISDSNDDNKVTKFEKDDKITTPHNELEEKNDLQEGDDLQEEDKLEEDDFED</sequence>
<evidence type="ECO:0000256" key="2">
    <source>
        <dbReference type="SAM" id="MobiDB-lite"/>
    </source>
</evidence>
<reference evidence="4 5" key="1">
    <citation type="submission" date="2015-04" db="EMBL/GenBank/DDBJ databases">
        <title>Lasius niger genome sequencing.</title>
        <authorList>
            <person name="Konorov E.A."/>
            <person name="Nikitin M.A."/>
            <person name="Kirill M.V."/>
            <person name="Chang P."/>
        </authorList>
    </citation>
    <scope>NUCLEOTIDE SEQUENCE [LARGE SCALE GENOMIC DNA]</scope>
    <source>
        <tissue evidence="4">Whole</tissue>
    </source>
</reference>
<feature type="chain" id="PRO_5005291312" evidence="3">
    <location>
        <begin position="22"/>
        <end position="2958"/>
    </location>
</feature>
<feature type="region of interest" description="Disordered" evidence="2">
    <location>
        <begin position="944"/>
        <end position="963"/>
    </location>
</feature>
<feature type="compositionally biased region" description="Basic and acidic residues" evidence="2">
    <location>
        <begin position="2913"/>
        <end position="2939"/>
    </location>
</feature>
<evidence type="ECO:0000256" key="1">
    <source>
        <dbReference type="SAM" id="Coils"/>
    </source>
</evidence>
<evidence type="ECO:0000313" key="5">
    <source>
        <dbReference type="Proteomes" id="UP000036403"/>
    </source>
</evidence>
<dbReference type="STRING" id="67767.A0A0J7NDI0"/>
<evidence type="ECO:0000256" key="3">
    <source>
        <dbReference type="SAM" id="SignalP"/>
    </source>
</evidence>
<feature type="coiled-coil region" evidence="1">
    <location>
        <begin position="2713"/>
        <end position="2765"/>
    </location>
</feature>
<name>A0A0J7NDI0_LASNI</name>
<gene>
    <name evidence="4" type="ORF">RF55_9664</name>
</gene>
<dbReference type="Proteomes" id="UP000036403">
    <property type="component" value="Unassembled WGS sequence"/>
</dbReference>
<feature type="coiled-coil region" evidence="1">
    <location>
        <begin position="2361"/>
        <end position="2411"/>
    </location>
</feature>
<comment type="caution">
    <text evidence="4">The sequence shown here is derived from an EMBL/GenBank/DDBJ whole genome shotgun (WGS) entry which is preliminary data.</text>
</comment>
<keyword evidence="3" id="KW-0732">Signal</keyword>
<accession>A0A0J7NDI0</accession>
<proteinExistence type="predicted"/>
<dbReference type="PaxDb" id="67767-A0A0J7NDI0"/>